<dbReference type="Gene3D" id="1.25.60.10">
    <property type="entry name" value="MgtE N-terminal domain-like"/>
    <property type="match status" value="1"/>
</dbReference>
<keyword evidence="5 9" id="KW-0460">Magnesium</keyword>
<name>A0AAU9CU86_9BACT</name>
<dbReference type="SUPFAM" id="SSF161093">
    <property type="entry name" value="MgtE membrane domain-like"/>
    <property type="match status" value="1"/>
</dbReference>
<keyword evidence="8" id="KW-0129">CBS domain</keyword>
<dbReference type="RefSeq" id="WP_338392165.1">
    <property type="nucleotide sequence ID" value="NZ_AP025314.1"/>
</dbReference>
<dbReference type="SUPFAM" id="SSF158791">
    <property type="entry name" value="MgtE N-terminal domain-like"/>
    <property type="match status" value="1"/>
</dbReference>
<dbReference type="KEGG" id="fax:FUAX_30540"/>
<keyword evidence="4 9" id="KW-0812">Transmembrane</keyword>
<dbReference type="EMBL" id="AP025314">
    <property type="protein sequence ID" value="BDD10622.1"/>
    <property type="molecule type" value="Genomic_DNA"/>
</dbReference>
<keyword evidence="3 9" id="KW-0813">Transport</keyword>
<dbReference type="NCBIfam" id="TIGR00400">
    <property type="entry name" value="mgtE"/>
    <property type="match status" value="1"/>
</dbReference>
<dbReference type="SUPFAM" id="SSF54631">
    <property type="entry name" value="CBS-domain pair"/>
    <property type="match status" value="1"/>
</dbReference>
<dbReference type="SMART" id="SM00924">
    <property type="entry name" value="MgtE_N"/>
    <property type="match status" value="1"/>
</dbReference>
<keyword evidence="9" id="KW-1003">Cell membrane</keyword>
<comment type="subunit">
    <text evidence="9">Homodimer.</text>
</comment>
<keyword evidence="7 9" id="KW-0472">Membrane</keyword>
<evidence type="ECO:0000256" key="4">
    <source>
        <dbReference type="ARBA" id="ARBA00022692"/>
    </source>
</evidence>
<dbReference type="Pfam" id="PF00571">
    <property type="entry name" value="CBS"/>
    <property type="match status" value="2"/>
</dbReference>
<dbReference type="Gene3D" id="3.10.580.10">
    <property type="entry name" value="CBS-domain"/>
    <property type="match status" value="1"/>
</dbReference>
<evidence type="ECO:0000256" key="2">
    <source>
        <dbReference type="ARBA" id="ARBA00009749"/>
    </source>
</evidence>
<dbReference type="InterPro" id="IPR036739">
    <property type="entry name" value="SLC41_membr_dom_sf"/>
</dbReference>
<feature type="transmembrane region" description="Helical" evidence="9">
    <location>
        <begin position="398"/>
        <end position="423"/>
    </location>
</feature>
<keyword evidence="9" id="KW-0479">Metal-binding</keyword>
<comment type="subcellular location">
    <subcellularLocation>
        <location evidence="9">Cell membrane</location>
        <topology evidence="9">Multi-pass membrane protein</topology>
    </subcellularLocation>
    <subcellularLocation>
        <location evidence="1">Membrane</location>
        <topology evidence="1">Multi-pass membrane protein</topology>
    </subcellularLocation>
</comment>
<evidence type="ECO:0000256" key="1">
    <source>
        <dbReference type="ARBA" id="ARBA00004141"/>
    </source>
</evidence>
<dbReference type="PANTHER" id="PTHR43773:SF1">
    <property type="entry name" value="MAGNESIUM TRANSPORTER MGTE"/>
    <property type="match status" value="1"/>
</dbReference>
<dbReference type="Gene3D" id="1.10.357.20">
    <property type="entry name" value="SLC41 divalent cation transporters, integral membrane domain"/>
    <property type="match status" value="1"/>
</dbReference>
<dbReference type="InterPro" id="IPR006668">
    <property type="entry name" value="Mg_transptr_MgtE_intracell_dom"/>
</dbReference>
<dbReference type="GO" id="GO:0005886">
    <property type="term" value="C:plasma membrane"/>
    <property type="evidence" value="ECO:0007669"/>
    <property type="project" value="UniProtKB-SubCell"/>
</dbReference>
<evidence type="ECO:0000313" key="11">
    <source>
        <dbReference type="EMBL" id="BDD10622.1"/>
    </source>
</evidence>
<evidence type="ECO:0000256" key="3">
    <source>
        <dbReference type="ARBA" id="ARBA00022448"/>
    </source>
</evidence>
<sequence>MTKRQVDVFELSAGYVSRLRKAIAKEDKEFILRTLKGVKAADVSEVLEELDGEECRYILQLLDVEVGAQVIRDIDEDERGDFLELFSPEELSPFIDELDSDDAVDILQQLGVRAREQVISLLKEDEQAAYVMDLLRYGEDCAGGLMAKELIKVNLNWTVVRSIEEIRRQAEDVDKVYTLYVVDDYDKLLGRVSLKRIILASDQTLISEIYEKDILSVETFMDQEEVASIMQKYDLEVIPVVNVRGMLAGRITVDDIIDVITEKAEEDRQIMAGISEDVQEDDSVWVLSRARLPWLMIGMIGGVIAANFMGLFDGDISQIPALATFVPLITATGGNVGLQSSSLVLQSLANPSVIEDSLWKRLFKTLTVAILNGSVLAGFVFLFNWLSAGGDPQGMKIAVTVSTALFSVVMLASTMGTVTPIVMDRLKINPALASGPFITIVNDLLGLGVYFGVAHLVFY</sequence>
<dbReference type="InterPro" id="IPR038076">
    <property type="entry name" value="MgtE_N_sf"/>
</dbReference>
<evidence type="ECO:0000256" key="8">
    <source>
        <dbReference type="PROSITE-ProRule" id="PRU00703"/>
    </source>
</evidence>
<reference evidence="11 12" key="1">
    <citation type="submission" date="2021-12" db="EMBL/GenBank/DDBJ databases">
        <title>Genome sequencing of bacteria with rrn-lacking chromosome and rrn-plasmid.</title>
        <authorList>
            <person name="Anda M."/>
            <person name="Iwasaki W."/>
        </authorList>
    </citation>
    <scope>NUCLEOTIDE SEQUENCE [LARGE SCALE GENOMIC DNA]</scope>
    <source>
        <strain evidence="11 12">DSM 100852</strain>
    </source>
</reference>
<feature type="transmembrane region" description="Helical" evidence="9">
    <location>
        <begin position="319"/>
        <end position="338"/>
    </location>
</feature>
<dbReference type="InterPro" id="IPR000644">
    <property type="entry name" value="CBS_dom"/>
</dbReference>
<feature type="domain" description="CBS" evidence="10">
    <location>
        <begin position="210"/>
        <end position="266"/>
    </location>
</feature>
<dbReference type="InterPro" id="IPR046342">
    <property type="entry name" value="CBS_dom_sf"/>
</dbReference>
<comment type="similarity">
    <text evidence="2 9">Belongs to the SLC41A transporter family.</text>
</comment>
<evidence type="ECO:0000256" key="5">
    <source>
        <dbReference type="ARBA" id="ARBA00022842"/>
    </source>
</evidence>
<organism evidence="11 12">
    <name type="scientific">Fulvitalea axinellae</name>
    <dbReference type="NCBI Taxonomy" id="1182444"/>
    <lineage>
        <taxon>Bacteria</taxon>
        <taxon>Pseudomonadati</taxon>
        <taxon>Bacteroidota</taxon>
        <taxon>Cytophagia</taxon>
        <taxon>Cytophagales</taxon>
        <taxon>Persicobacteraceae</taxon>
        <taxon>Fulvitalea</taxon>
    </lineage>
</organism>
<keyword evidence="6 9" id="KW-1133">Transmembrane helix</keyword>
<dbReference type="AlphaFoldDB" id="A0AAU9CU86"/>
<dbReference type="PROSITE" id="PS51371">
    <property type="entry name" value="CBS"/>
    <property type="match status" value="2"/>
</dbReference>
<proteinExistence type="inferred from homology"/>
<evidence type="ECO:0000256" key="7">
    <source>
        <dbReference type="ARBA" id="ARBA00023136"/>
    </source>
</evidence>
<dbReference type="Pfam" id="PF03448">
    <property type="entry name" value="MgtE_N"/>
    <property type="match status" value="1"/>
</dbReference>
<dbReference type="Proteomes" id="UP001348817">
    <property type="component" value="Chromosome"/>
</dbReference>
<evidence type="ECO:0000256" key="9">
    <source>
        <dbReference type="RuleBase" id="RU362011"/>
    </source>
</evidence>
<dbReference type="InterPro" id="IPR006669">
    <property type="entry name" value="MgtE_transporter"/>
</dbReference>
<accession>A0AAU9CU86</accession>
<protein>
    <recommendedName>
        <fullName evidence="9">Magnesium transporter MgtE</fullName>
    </recommendedName>
</protein>
<keyword evidence="12" id="KW-1185">Reference proteome</keyword>
<dbReference type="InterPro" id="IPR006667">
    <property type="entry name" value="SLC41_membr_dom"/>
</dbReference>
<comment type="function">
    <text evidence="9">Acts as a magnesium transporter.</text>
</comment>
<feature type="transmembrane region" description="Helical" evidence="9">
    <location>
        <begin position="435"/>
        <end position="458"/>
    </location>
</feature>
<evidence type="ECO:0000259" key="10">
    <source>
        <dbReference type="PROSITE" id="PS51371"/>
    </source>
</evidence>
<dbReference type="CDD" id="cd04606">
    <property type="entry name" value="CBS_pair_Mg_transporter"/>
    <property type="match status" value="1"/>
</dbReference>
<dbReference type="PANTHER" id="PTHR43773">
    <property type="entry name" value="MAGNESIUM TRANSPORTER MGTE"/>
    <property type="match status" value="1"/>
</dbReference>
<evidence type="ECO:0000313" key="12">
    <source>
        <dbReference type="Proteomes" id="UP001348817"/>
    </source>
</evidence>
<feature type="transmembrane region" description="Helical" evidence="9">
    <location>
        <begin position="366"/>
        <end position="386"/>
    </location>
</feature>
<gene>
    <name evidence="11" type="primary">mgtE</name>
    <name evidence="11" type="ORF">FUAX_30540</name>
</gene>
<dbReference type="Pfam" id="PF01769">
    <property type="entry name" value="MgtE"/>
    <property type="match status" value="1"/>
</dbReference>
<dbReference type="SMART" id="SM00116">
    <property type="entry name" value="CBS"/>
    <property type="match status" value="2"/>
</dbReference>
<evidence type="ECO:0000256" key="6">
    <source>
        <dbReference type="ARBA" id="ARBA00022989"/>
    </source>
</evidence>
<dbReference type="GO" id="GO:0015095">
    <property type="term" value="F:magnesium ion transmembrane transporter activity"/>
    <property type="evidence" value="ECO:0007669"/>
    <property type="project" value="UniProtKB-UniRule"/>
</dbReference>
<feature type="domain" description="CBS" evidence="10">
    <location>
        <begin position="146"/>
        <end position="208"/>
    </location>
</feature>
<dbReference type="GO" id="GO:0046872">
    <property type="term" value="F:metal ion binding"/>
    <property type="evidence" value="ECO:0007669"/>
    <property type="project" value="UniProtKB-KW"/>
</dbReference>
<feature type="transmembrane region" description="Helical" evidence="9">
    <location>
        <begin position="292"/>
        <end position="312"/>
    </location>
</feature>